<evidence type="ECO:0000313" key="5">
    <source>
        <dbReference type="EMBL" id="KMT21312.1"/>
    </source>
</evidence>
<dbReference type="PANTHER" id="PTHR10509">
    <property type="entry name" value="O-METHYLTRANSFERASE-RELATED"/>
    <property type="match status" value="1"/>
</dbReference>
<feature type="binding site" evidence="4">
    <location>
        <position position="39"/>
    </location>
    <ligand>
        <name>S-adenosyl-L-methionine</name>
        <dbReference type="ChEBI" id="CHEBI:59789"/>
    </ligand>
</feature>
<dbReference type="Pfam" id="PF01596">
    <property type="entry name" value="Methyltransf_3"/>
    <property type="match status" value="1"/>
</dbReference>
<comment type="catalytic activity">
    <reaction evidence="4">
        <text>5-hydroxyuridine(34) in tRNA + S-adenosyl-L-methionine = 5-methoxyuridine(34) in tRNA + S-adenosyl-L-homocysteine + H(+)</text>
        <dbReference type="Rhea" id="RHEA:60524"/>
        <dbReference type="Rhea" id="RHEA-COMP:13381"/>
        <dbReference type="Rhea" id="RHEA-COMP:15591"/>
        <dbReference type="ChEBI" id="CHEBI:15378"/>
        <dbReference type="ChEBI" id="CHEBI:57856"/>
        <dbReference type="ChEBI" id="CHEBI:59789"/>
        <dbReference type="ChEBI" id="CHEBI:136877"/>
        <dbReference type="ChEBI" id="CHEBI:143860"/>
    </reaction>
</comment>
<name>A0A0J8D630_CLOCY</name>
<dbReference type="PROSITE" id="PS51682">
    <property type="entry name" value="SAM_OMT_I"/>
    <property type="match status" value="1"/>
</dbReference>
<keyword evidence="4" id="KW-0819">tRNA processing</keyword>
<feature type="binding site" evidence="4">
    <location>
        <position position="133"/>
    </location>
    <ligand>
        <name>Mg(2+)</name>
        <dbReference type="ChEBI" id="CHEBI:18420"/>
    </ligand>
</feature>
<dbReference type="Proteomes" id="UP000036756">
    <property type="component" value="Unassembled WGS sequence"/>
</dbReference>
<feature type="binding site" evidence="4">
    <location>
        <position position="133"/>
    </location>
    <ligand>
        <name>S-adenosyl-L-methionine</name>
        <dbReference type="ChEBI" id="CHEBI:59789"/>
    </ligand>
</feature>
<comment type="function">
    <text evidence="4">Catalyzes the methylation of 5-hydroxyuridine (ho5U) to form 5-methoxyuridine (mo5U) at position 34 in tRNAs.</text>
</comment>
<keyword evidence="6" id="KW-1185">Reference proteome</keyword>
<feature type="binding site" evidence="4">
    <location>
        <position position="87"/>
    </location>
    <ligand>
        <name>S-adenosyl-L-methionine</name>
        <dbReference type="ChEBI" id="CHEBI:59789"/>
    </ligand>
</feature>
<dbReference type="OrthoDB" id="9799672at2"/>
<dbReference type="STRING" id="1121307.CLCY_2c00720"/>
<dbReference type="GO" id="GO:0008171">
    <property type="term" value="F:O-methyltransferase activity"/>
    <property type="evidence" value="ECO:0007669"/>
    <property type="project" value="InterPro"/>
</dbReference>
<comment type="subunit">
    <text evidence="4">Homodimer.</text>
</comment>
<dbReference type="RefSeq" id="WP_048570758.1">
    <property type="nucleotide sequence ID" value="NZ_LFVU01000027.1"/>
</dbReference>
<dbReference type="PATRIC" id="fig|1121307.3.peg.929"/>
<gene>
    <name evidence="5" type="primary">yrrM</name>
    <name evidence="4" type="synonym">trmR</name>
    <name evidence="5" type="ORF">CLCY_2c00720</name>
</gene>
<dbReference type="InterPro" id="IPR050362">
    <property type="entry name" value="Cation-dep_OMT"/>
</dbReference>
<comment type="similarity">
    <text evidence="4">Belongs to the class I-like SAM-binding methyltransferase superfamily. Cation-dependent O-methyltransferase family.</text>
</comment>
<evidence type="ECO:0000256" key="2">
    <source>
        <dbReference type="ARBA" id="ARBA00022679"/>
    </source>
</evidence>
<dbReference type="HAMAP" id="MF_02217">
    <property type="entry name" value="TrmR_methyltr"/>
    <property type="match status" value="1"/>
</dbReference>
<feature type="binding site" evidence="4">
    <location>
        <position position="159"/>
    </location>
    <ligand>
        <name>Mg(2+)</name>
        <dbReference type="ChEBI" id="CHEBI:18420"/>
    </ligand>
</feature>
<dbReference type="EMBL" id="LFVU01000027">
    <property type="protein sequence ID" value="KMT21312.1"/>
    <property type="molecule type" value="Genomic_DNA"/>
</dbReference>
<feature type="binding site" evidence="4">
    <location>
        <position position="69"/>
    </location>
    <ligand>
        <name>S-adenosyl-L-methionine</name>
        <dbReference type="ChEBI" id="CHEBI:59789"/>
    </ligand>
</feature>
<keyword evidence="3 4" id="KW-0949">S-adenosyl-L-methionine</keyword>
<dbReference type="InterPro" id="IPR043675">
    <property type="entry name" value="TrmR_methyltr"/>
</dbReference>
<evidence type="ECO:0000256" key="4">
    <source>
        <dbReference type="HAMAP-Rule" id="MF_02217"/>
    </source>
</evidence>
<feature type="binding site" evidence="4">
    <location>
        <position position="160"/>
    </location>
    <ligand>
        <name>Mg(2+)</name>
        <dbReference type="ChEBI" id="CHEBI:18420"/>
    </ligand>
</feature>
<dbReference type="Gene3D" id="3.40.50.150">
    <property type="entry name" value="Vaccinia Virus protein VP39"/>
    <property type="match status" value="1"/>
</dbReference>
<dbReference type="GO" id="GO:0016300">
    <property type="term" value="F:tRNA (uridine) methyltransferase activity"/>
    <property type="evidence" value="ECO:0007669"/>
    <property type="project" value="UniProtKB-UniRule"/>
</dbReference>
<evidence type="ECO:0000256" key="3">
    <source>
        <dbReference type="ARBA" id="ARBA00022691"/>
    </source>
</evidence>
<evidence type="ECO:0000313" key="6">
    <source>
        <dbReference type="Proteomes" id="UP000036756"/>
    </source>
</evidence>
<protein>
    <recommendedName>
        <fullName evidence="4">tRNA 5-hydroxyuridine methyltransferase</fullName>
        <ecNumber evidence="4">2.1.1.-</ecNumber>
    </recommendedName>
    <alternativeName>
        <fullName evidence="4">ho5U methyltransferase</fullName>
    </alternativeName>
</protein>
<dbReference type="AlphaFoldDB" id="A0A0J8D630"/>
<dbReference type="SUPFAM" id="SSF53335">
    <property type="entry name" value="S-adenosyl-L-methionine-dependent methyltransferases"/>
    <property type="match status" value="1"/>
</dbReference>
<dbReference type="GO" id="GO:0000287">
    <property type="term" value="F:magnesium ion binding"/>
    <property type="evidence" value="ECO:0007669"/>
    <property type="project" value="UniProtKB-UniRule"/>
</dbReference>
<keyword evidence="4" id="KW-0479">Metal-binding</keyword>
<dbReference type="PANTHER" id="PTHR10509:SF14">
    <property type="entry name" value="CAFFEOYL-COA O-METHYLTRANSFERASE 3-RELATED"/>
    <property type="match status" value="1"/>
</dbReference>
<dbReference type="InterPro" id="IPR002935">
    <property type="entry name" value="SAM_O-MeTrfase"/>
</dbReference>
<comment type="caution">
    <text evidence="5">The sequence shown here is derived from an EMBL/GenBank/DDBJ whole genome shotgun (WGS) entry which is preliminary data.</text>
</comment>
<dbReference type="InterPro" id="IPR029063">
    <property type="entry name" value="SAM-dependent_MTases_sf"/>
</dbReference>
<organism evidence="5 6">
    <name type="scientific">Clostridium cylindrosporum DSM 605</name>
    <dbReference type="NCBI Taxonomy" id="1121307"/>
    <lineage>
        <taxon>Bacteria</taxon>
        <taxon>Bacillati</taxon>
        <taxon>Bacillota</taxon>
        <taxon>Clostridia</taxon>
        <taxon>Eubacteriales</taxon>
        <taxon>Clostridiaceae</taxon>
        <taxon>Clostridium</taxon>
    </lineage>
</organism>
<keyword evidence="1 4" id="KW-0489">Methyltransferase</keyword>
<dbReference type="CDD" id="cd02440">
    <property type="entry name" value="AdoMet_MTases"/>
    <property type="match status" value="1"/>
</dbReference>
<accession>A0A0J8D630</accession>
<dbReference type="EC" id="2.1.1.-" evidence="4"/>
<evidence type="ECO:0000256" key="1">
    <source>
        <dbReference type="ARBA" id="ARBA00022603"/>
    </source>
</evidence>
<reference evidence="5 6" key="1">
    <citation type="submission" date="2015-06" db="EMBL/GenBank/DDBJ databases">
        <title>Draft genome sequence of the purine-degrading Clostridium cylindrosporum HC-1 (DSM 605).</title>
        <authorList>
            <person name="Poehlein A."/>
            <person name="Schiel-Bengelsdorf B."/>
            <person name="Bengelsdorf F."/>
            <person name="Daniel R."/>
            <person name="Duerre P."/>
        </authorList>
    </citation>
    <scope>NUCLEOTIDE SEQUENCE [LARGE SCALE GENOMIC DNA]</scope>
    <source>
        <strain evidence="5 6">DSM 605</strain>
    </source>
</reference>
<keyword evidence="2 4" id="KW-0808">Transferase</keyword>
<keyword evidence="4" id="KW-0460">Magnesium</keyword>
<sequence>MSSVSHDYIEDYIRGLIKDNEGYIKTMEDYAIENHVPIIHKEVAQFLRVIIKSHNIKNILEVGTAIGYSASVMVNAAGNNSHVTTIERSDEMEAIAVENIKKIGYDKNITLIKGDALEVLGDVKGEFDMIFLDAAKGHYDHFLEQCLEKLKVGGLLISDNVLFRGMVATNDLLIRRKITIVKRMRKYLENISNDKNLETVILPIGDGIALTCKIGSGKNE</sequence>
<feature type="binding site" evidence="4">
    <location>
        <begin position="115"/>
        <end position="116"/>
    </location>
    <ligand>
        <name>S-adenosyl-L-methionine</name>
        <dbReference type="ChEBI" id="CHEBI:59789"/>
    </ligand>
</feature>
<dbReference type="GO" id="GO:0030488">
    <property type="term" value="P:tRNA methylation"/>
    <property type="evidence" value="ECO:0007669"/>
    <property type="project" value="UniProtKB-UniRule"/>
</dbReference>
<dbReference type="GO" id="GO:0008757">
    <property type="term" value="F:S-adenosylmethionine-dependent methyltransferase activity"/>
    <property type="evidence" value="ECO:0007669"/>
    <property type="project" value="TreeGrafter"/>
</dbReference>
<proteinExistence type="inferred from homology"/>